<sequence length="83" mass="9457">MNVSKYPTIGYLESLQPEFYKLVSKQTIIEVIASGHNWTEGPVWSPKEECLIYSDVPKNIAYKWTEQEGAKPFLNPSGYSDTI</sequence>
<keyword evidence="2" id="KW-1185">Reference proteome</keyword>
<reference evidence="1 2" key="1">
    <citation type="submission" date="2016-01" db="EMBL/GenBank/DDBJ databases">
        <title>The draft genome sequence of Aquimarina sp. RZW4-3-2.</title>
        <authorList>
            <person name="Wang Y."/>
        </authorList>
    </citation>
    <scope>NUCLEOTIDE SEQUENCE [LARGE SCALE GENOMIC DNA]</scope>
    <source>
        <strain evidence="1 2">RZW4-3-2</strain>
    </source>
</reference>
<dbReference type="InterPro" id="IPR011042">
    <property type="entry name" value="6-blade_b-propeller_TolB-like"/>
</dbReference>
<name>A0A162XXN2_9FLAO</name>
<organism evidence="1 2">
    <name type="scientific">Aquimarina aggregata</name>
    <dbReference type="NCBI Taxonomy" id="1642818"/>
    <lineage>
        <taxon>Bacteria</taxon>
        <taxon>Pseudomonadati</taxon>
        <taxon>Bacteroidota</taxon>
        <taxon>Flavobacteriia</taxon>
        <taxon>Flavobacteriales</taxon>
        <taxon>Flavobacteriaceae</taxon>
        <taxon>Aquimarina</taxon>
    </lineage>
</organism>
<protein>
    <submittedName>
        <fullName evidence="1">Uncharacterized protein</fullName>
    </submittedName>
</protein>
<dbReference type="Proteomes" id="UP000076715">
    <property type="component" value="Unassembled WGS sequence"/>
</dbReference>
<comment type="caution">
    <text evidence="1">The sequence shown here is derived from an EMBL/GenBank/DDBJ whole genome shotgun (WGS) entry which is preliminary data.</text>
</comment>
<evidence type="ECO:0000313" key="1">
    <source>
        <dbReference type="EMBL" id="KZS38830.1"/>
    </source>
</evidence>
<proteinExistence type="predicted"/>
<evidence type="ECO:0000313" key="2">
    <source>
        <dbReference type="Proteomes" id="UP000076715"/>
    </source>
</evidence>
<dbReference type="STRING" id="1642818.AWE51_14705"/>
<dbReference type="AlphaFoldDB" id="A0A162XXN2"/>
<dbReference type="EMBL" id="LQRT01000046">
    <property type="protein sequence ID" value="KZS38830.1"/>
    <property type="molecule type" value="Genomic_DNA"/>
</dbReference>
<accession>A0A162XXN2</accession>
<gene>
    <name evidence="1" type="ORF">AWE51_14705</name>
</gene>
<dbReference type="Gene3D" id="2.120.10.30">
    <property type="entry name" value="TolB, C-terminal domain"/>
    <property type="match status" value="1"/>
</dbReference>
<dbReference type="SUPFAM" id="SSF63829">
    <property type="entry name" value="Calcium-dependent phosphotriesterase"/>
    <property type="match status" value="1"/>
</dbReference>
<dbReference type="RefSeq" id="WP_082832571.1">
    <property type="nucleotide sequence ID" value="NZ_LQRT01000046.1"/>
</dbReference>
<dbReference type="OrthoDB" id="241638at2"/>